<dbReference type="Pfam" id="PF09619">
    <property type="entry name" value="YscW"/>
    <property type="match status" value="1"/>
</dbReference>
<feature type="compositionally biased region" description="Basic residues" evidence="1">
    <location>
        <begin position="149"/>
        <end position="164"/>
    </location>
</feature>
<feature type="region of interest" description="Disordered" evidence="1">
    <location>
        <begin position="143"/>
        <end position="164"/>
    </location>
</feature>
<gene>
    <name evidence="2" type="ORF">E6K74_02605</name>
</gene>
<protein>
    <submittedName>
        <fullName evidence="2">Uncharacterized protein</fullName>
    </submittedName>
</protein>
<dbReference type="Proteomes" id="UP000319829">
    <property type="component" value="Unassembled WGS sequence"/>
</dbReference>
<dbReference type="PANTHER" id="PTHR38013:SF1">
    <property type="entry name" value="GLYCOPROTEIN_POLYSACCHARIDE METABOLISM"/>
    <property type="match status" value="1"/>
</dbReference>
<dbReference type="PANTHER" id="PTHR38013">
    <property type="entry name" value="GLYCOPROTEIN/POLYSACCHARIDE METABOLISM"/>
    <property type="match status" value="1"/>
</dbReference>
<reference evidence="2 3" key="1">
    <citation type="journal article" date="2019" name="Nat. Microbiol.">
        <title>Mediterranean grassland soil C-N compound turnover is dependent on rainfall and depth, and is mediated by genomically divergent microorganisms.</title>
        <authorList>
            <person name="Diamond S."/>
            <person name="Andeer P.F."/>
            <person name="Li Z."/>
            <person name="Crits-Christoph A."/>
            <person name="Burstein D."/>
            <person name="Anantharaman K."/>
            <person name="Lane K.R."/>
            <person name="Thomas B.C."/>
            <person name="Pan C."/>
            <person name="Northen T.R."/>
            <person name="Banfield J.F."/>
        </authorList>
    </citation>
    <scope>NUCLEOTIDE SEQUENCE [LARGE SCALE GENOMIC DNA]</scope>
    <source>
        <strain evidence="2">WS_4</strain>
    </source>
</reference>
<comment type="caution">
    <text evidence="2">The sequence shown here is derived from an EMBL/GenBank/DDBJ whole genome shotgun (WGS) entry which is preliminary data.</text>
</comment>
<dbReference type="AlphaFoldDB" id="A0A538SWC6"/>
<dbReference type="InterPro" id="IPR039366">
    <property type="entry name" value="Pilotin"/>
</dbReference>
<dbReference type="EMBL" id="VBOU01000016">
    <property type="protein sequence ID" value="TMQ55699.1"/>
    <property type="molecule type" value="Genomic_DNA"/>
</dbReference>
<organism evidence="2 3">
    <name type="scientific">Eiseniibacteriota bacterium</name>
    <dbReference type="NCBI Taxonomy" id="2212470"/>
    <lineage>
        <taxon>Bacteria</taxon>
        <taxon>Candidatus Eiseniibacteriota</taxon>
    </lineage>
</organism>
<evidence type="ECO:0000256" key="1">
    <source>
        <dbReference type="SAM" id="MobiDB-lite"/>
    </source>
</evidence>
<evidence type="ECO:0000313" key="2">
    <source>
        <dbReference type="EMBL" id="TMQ55699.1"/>
    </source>
</evidence>
<accession>A0A538SWC6</accession>
<sequence>MVTRTIQRSLIVLLAFVVSGLLPGRAPVYAASRFSNDRITGSAIYRERIALTPAAVFEATLEDASRADAAAKVIKKVRRKNPGQVPIAFEIPYDPRRIDSRGTYVLRASIYEDGRLRFTSTRAYPVLTHGHGSKVMVVMRGTSGDAGRGRARAHALAPHPHRKT</sequence>
<proteinExistence type="predicted"/>
<evidence type="ECO:0000313" key="3">
    <source>
        <dbReference type="Proteomes" id="UP000319829"/>
    </source>
</evidence>
<dbReference type="InterPro" id="IPR053196">
    <property type="entry name" value="Lipoprotein_YbaY-like"/>
</dbReference>
<name>A0A538SWC6_UNCEI</name>